<dbReference type="InterPro" id="IPR036890">
    <property type="entry name" value="HATPase_C_sf"/>
</dbReference>
<evidence type="ECO:0000256" key="8">
    <source>
        <dbReference type="SAM" id="Phobius"/>
    </source>
</evidence>
<sequence length="624" mass="73138">MEKNNEKIDLIYINKVYFYKFAFCICILATIISSLNYVKIDIKSIVEAYYLIINLVIILLVFSIKKVYEHKFYKYVAVIFIIMSYTNIYKIILEDVWKFSNQYFIHMLRSMIVLIGIDIINRYLNNLNKTKKNIYIIVIIVMGLTILKEIKNLLIFTLIITLYAIKIKLDTPKLKNDYNINYIKNYLNLFLIRNIIIILNYICINNGILLYLLQYFIILTESLLMGCLIYKIINLPYGKIENELKEVIGLISYLNEDLKLTNQKIVSNRIFINDIEKTFKSLFRNIPVPTLIVNLNKNNIVYANKQCLDLFDEEKFLDLVGVNFYKLIEIIDDKNIKKLDEKGNIGIIKKNNKKVTIEIKDKSLEQGEAIIILTDMTSRTKYINIENRIMEKKLQEDIKRSFLSNISHDLKTPINVIYSSAQVQDIFINNRNKKELENHMNISKQNYLVLKRLTNNIIDVGKIDSGALKCNLKKGNIVYFVEDVFSGLVSYAKEENIEMQFDTDEEEIYIKFNNDFMERVIINLISNSIKYNKEIGEIFVDIKTENNYVYIIIRDTGIGIQKEFLDKIFERYSKDKKTKKAILKSSGIGMYVVKNLIEAQNGEISIESEEGVGTEIVMRFIREN</sequence>
<dbReference type="InterPro" id="IPR004358">
    <property type="entry name" value="Sig_transdc_His_kin-like_C"/>
</dbReference>
<keyword evidence="8" id="KW-1133">Transmembrane helix</keyword>
<keyword evidence="5" id="KW-0808">Transferase</keyword>
<reference evidence="10 11" key="1">
    <citation type="submission" date="2013-01" db="EMBL/GenBank/DDBJ databases">
        <title>The Genome Sequence of Clostridium colicanis 209318.</title>
        <authorList>
            <consortium name="The Broad Institute Genome Sequencing Platform"/>
            <person name="Earl A."/>
            <person name="Ward D."/>
            <person name="Feldgarden M."/>
            <person name="Gevers D."/>
            <person name="Courvalin P."/>
            <person name="Lambert T."/>
            <person name="Walker B."/>
            <person name="Young S.K."/>
            <person name="Zeng Q."/>
            <person name="Gargeya S."/>
            <person name="Fitzgerald M."/>
            <person name="Haas B."/>
            <person name="Abouelleil A."/>
            <person name="Alvarado L."/>
            <person name="Arachchi H.M."/>
            <person name="Berlin A.M."/>
            <person name="Chapman S.B."/>
            <person name="Dewar J."/>
            <person name="Goldberg J."/>
            <person name="Griggs A."/>
            <person name="Gujja S."/>
            <person name="Hansen M."/>
            <person name="Howarth C."/>
            <person name="Imamovic A."/>
            <person name="Larimer J."/>
            <person name="McCowan C."/>
            <person name="Murphy C."/>
            <person name="Neiman D."/>
            <person name="Pearson M."/>
            <person name="Priest M."/>
            <person name="Roberts A."/>
            <person name="Saif S."/>
            <person name="Shea T."/>
            <person name="Sisk P."/>
            <person name="Sykes S."/>
            <person name="Wortman J."/>
            <person name="Nusbaum C."/>
            <person name="Birren B."/>
        </authorList>
    </citation>
    <scope>NUCLEOTIDE SEQUENCE [LARGE SCALE GENOMIC DNA]</scope>
    <source>
        <strain evidence="10 11">209318</strain>
    </source>
</reference>
<dbReference type="Pfam" id="PF13188">
    <property type="entry name" value="PAS_8"/>
    <property type="match status" value="1"/>
</dbReference>
<dbReference type="EMBL" id="AGYT01000007">
    <property type="protein sequence ID" value="ENZ03420.1"/>
    <property type="molecule type" value="Genomic_DNA"/>
</dbReference>
<dbReference type="FunFam" id="3.30.565.10:FF:000006">
    <property type="entry name" value="Sensor histidine kinase WalK"/>
    <property type="match status" value="1"/>
</dbReference>
<feature type="domain" description="Histidine kinase" evidence="9">
    <location>
        <begin position="405"/>
        <end position="624"/>
    </location>
</feature>
<dbReference type="PANTHER" id="PTHR43547">
    <property type="entry name" value="TWO-COMPONENT HISTIDINE KINASE"/>
    <property type="match status" value="1"/>
</dbReference>
<feature type="transmembrane region" description="Helical" evidence="8">
    <location>
        <begin position="209"/>
        <end position="233"/>
    </location>
</feature>
<evidence type="ECO:0000256" key="6">
    <source>
        <dbReference type="ARBA" id="ARBA00022777"/>
    </source>
</evidence>
<dbReference type="SUPFAM" id="SSF47384">
    <property type="entry name" value="Homodimeric domain of signal transducing histidine kinase"/>
    <property type="match status" value="1"/>
</dbReference>
<gene>
    <name evidence="10" type="ORF">HMPREF1092_00607</name>
</gene>
<dbReference type="RefSeq" id="WP_002597110.1">
    <property type="nucleotide sequence ID" value="NZ_KB850956.1"/>
</dbReference>
<comment type="catalytic activity">
    <reaction evidence="1">
        <text>ATP + protein L-histidine = ADP + protein N-phospho-L-histidine.</text>
        <dbReference type="EC" id="2.7.13.3"/>
    </reaction>
</comment>
<evidence type="ECO:0000256" key="4">
    <source>
        <dbReference type="ARBA" id="ARBA00022553"/>
    </source>
</evidence>
<dbReference type="Pfam" id="PF02518">
    <property type="entry name" value="HATPase_c"/>
    <property type="match status" value="1"/>
</dbReference>
<feature type="transmembrane region" description="Helical" evidence="8">
    <location>
        <begin position="48"/>
        <end position="65"/>
    </location>
</feature>
<comment type="subcellular location">
    <subcellularLocation>
        <location evidence="2">Membrane</location>
    </subcellularLocation>
</comment>
<feature type="transmembrane region" description="Helical" evidence="8">
    <location>
        <begin position="136"/>
        <end position="165"/>
    </location>
</feature>
<dbReference type="InterPro" id="IPR036097">
    <property type="entry name" value="HisK_dim/P_sf"/>
</dbReference>
<evidence type="ECO:0000256" key="5">
    <source>
        <dbReference type="ARBA" id="ARBA00022679"/>
    </source>
</evidence>
<dbReference type="InterPro" id="IPR005467">
    <property type="entry name" value="His_kinase_dom"/>
</dbReference>
<evidence type="ECO:0000256" key="3">
    <source>
        <dbReference type="ARBA" id="ARBA00012438"/>
    </source>
</evidence>
<dbReference type="SMART" id="SM00387">
    <property type="entry name" value="HATPase_c"/>
    <property type="match status" value="1"/>
</dbReference>
<dbReference type="InterPro" id="IPR003661">
    <property type="entry name" value="HisK_dim/P_dom"/>
</dbReference>
<dbReference type="AlphaFoldDB" id="N9WKL2"/>
<protein>
    <recommendedName>
        <fullName evidence="3">histidine kinase</fullName>
        <ecNumber evidence="3">2.7.13.3</ecNumber>
    </recommendedName>
</protein>
<feature type="transmembrane region" description="Helical" evidence="8">
    <location>
        <begin position="16"/>
        <end position="36"/>
    </location>
</feature>
<dbReference type="SUPFAM" id="SSF55874">
    <property type="entry name" value="ATPase domain of HSP90 chaperone/DNA topoisomerase II/histidine kinase"/>
    <property type="match status" value="1"/>
</dbReference>
<dbReference type="EC" id="2.7.13.3" evidence="3"/>
<dbReference type="PATRIC" id="fig|999411.4.peg.586"/>
<dbReference type="InterPro" id="IPR003594">
    <property type="entry name" value="HATPase_dom"/>
</dbReference>
<accession>N9WKL2</accession>
<keyword evidence="4" id="KW-0597">Phosphoprotein</keyword>
<dbReference type="InterPro" id="IPR000014">
    <property type="entry name" value="PAS"/>
</dbReference>
<dbReference type="CDD" id="cd00082">
    <property type="entry name" value="HisKA"/>
    <property type="match status" value="1"/>
</dbReference>
<comment type="caution">
    <text evidence="10">The sequence shown here is derived from an EMBL/GenBank/DDBJ whole genome shotgun (WGS) entry which is preliminary data.</text>
</comment>
<keyword evidence="8" id="KW-0812">Transmembrane</keyword>
<keyword evidence="7" id="KW-0902">Two-component regulatory system</keyword>
<dbReference type="HOGENOM" id="CLU_000445_89_20_9"/>
<dbReference type="eggNOG" id="COG2205">
    <property type="taxonomic scope" value="Bacteria"/>
</dbReference>
<keyword evidence="6" id="KW-0418">Kinase</keyword>
<feature type="transmembrane region" description="Helical" evidence="8">
    <location>
        <begin position="72"/>
        <end position="92"/>
    </location>
</feature>
<dbReference type="PROSITE" id="PS50109">
    <property type="entry name" value="HIS_KIN"/>
    <property type="match status" value="1"/>
</dbReference>
<dbReference type="PRINTS" id="PR00344">
    <property type="entry name" value="BCTRLSENSOR"/>
</dbReference>
<proteinExistence type="predicted"/>
<feature type="transmembrane region" description="Helical" evidence="8">
    <location>
        <begin position="185"/>
        <end position="202"/>
    </location>
</feature>
<evidence type="ECO:0000313" key="10">
    <source>
        <dbReference type="EMBL" id="ENZ03420.1"/>
    </source>
</evidence>
<organism evidence="10 11">
    <name type="scientific">Clostridium thermobutyricum</name>
    <dbReference type="NCBI Taxonomy" id="29372"/>
    <lineage>
        <taxon>Bacteria</taxon>
        <taxon>Bacillati</taxon>
        <taxon>Bacillota</taxon>
        <taxon>Clostridia</taxon>
        <taxon>Eubacteriales</taxon>
        <taxon>Clostridiaceae</taxon>
        <taxon>Clostridium</taxon>
    </lineage>
</organism>
<evidence type="ECO:0000256" key="2">
    <source>
        <dbReference type="ARBA" id="ARBA00004370"/>
    </source>
</evidence>
<name>N9WKL2_9CLOT</name>
<dbReference type="Proteomes" id="UP000013097">
    <property type="component" value="Unassembled WGS sequence"/>
</dbReference>
<evidence type="ECO:0000259" key="9">
    <source>
        <dbReference type="PROSITE" id="PS50109"/>
    </source>
</evidence>
<evidence type="ECO:0000256" key="7">
    <source>
        <dbReference type="ARBA" id="ARBA00023012"/>
    </source>
</evidence>
<dbReference type="SMART" id="SM00388">
    <property type="entry name" value="HisKA"/>
    <property type="match status" value="1"/>
</dbReference>
<dbReference type="Gene3D" id="1.10.287.130">
    <property type="match status" value="1"/>
</dbReference>
<feature type="transmembrane region" description="Helical" evidence="8">
    <location>
        <begin position="104"/>
        <end position="124"/>
    </location>
</feature>
<dbReference type="GO" id="GO:0016020">
    <property type="term" value="C:membrane"/>
    <property type="evidence" value="ECO:0007669"/>
    <property type="project" value="UniProtKB-SubCell"/>
</dbReference>
<keyword evidence="11" id="KW-1185">Reference proteome</keyword>
<dbReference type="Gene3D" id="3.30.565.10">
    <property type="entry name" value="Histidine kinase-like ATPase, C-terminal domain"/>
    <property type="match status" value="1"/>
</dbReference>
<dbReference type="Pfam" id="PF00512">
    <property type="entry name" value="HisKA"/>
    <property type="match status" value="1"/>
</dbReference>
<dbReference type="PANTHER" id="PTHR43547:SF2">
    <property type="entry name" value="HYBRID SIGNAL TRANSDUCTION HISTIDINE KINASE C"/>
    <property type="match status" value="1"/>
</dbReference>
<dbReference type="Gene3D" id="3.30.450.20">
    <property type="entry name" value="PAS domain"/>
    <property type="match status" value="1"/>
</dbReference>
<keyword evidence="8" id="KW-0472">Membrane</keyword>
<evidence type="ECO:0000313" key="11">
    <source>
        <dbReference type="Proteomes" id="UP000013097"/>
    </source>
</evidence>
<dbReference type="GO" id="GO:0000155">
    <property type="term" value="F:phosphorelay sensor kinase activity"/>
    <property type="evidence" value="ECO:0007669"/>
    <property type="project" value="InterPro"/>
</dbReference>
<evidence type="ECO:0000256" key="1">
    <source>
        <dbReference type="ARBA" id="ARBA00000085"/>
    </source>
</evidence>